<feature type="compositionally biased region" description="Low complexity" evidence="1">
    <location>
        <begin position="224"/>
        <end position="251"/>
    </location>
</feature>
<feature type="compositionally biased region" description="Low complexity" evidence="1">
    <location>
        <begin position="262"/>
        <end position="275"/>
    </location>
</feature>
<evidence type="ECO:0000256" key="1">
    <source>
        <dbReference type="SAM" id="MobiDB-lite"/>
    </source>
</evidence>
<name>A0AAQ3JWK2_9LILI</name>
<feature type="compositionally biased region" description="Polar residues" evidence="1">
    <location>
        <begin position="150"/>
        <end position="169"/>
    </location>
</feature>
<feature type="compositionally biased region" description="Low complexity" evidence="1">
    <location>
        <begin position="102"/>
        <end position="116"/>
    </location>
</feature>
<organism evidence="2 3">
    <name type="scientific">Canna indica</name>
    <name type="common">Indian-shot</name>
    <dbReference type="NCBI Taxonomy" id="4628"/>
    <lineage>
        <taxon>Eukaryota</taxon>
        <taxon>Viridiplantae</taxon>
        <taxon>Streptophyta</taxon>
        <taxon>Embryophyta</taxon>
        <taxon>Tracheophyta</taxon>
        <taxon>Spermatophyta</taxon>
        <taxon>Magnoliopsida</taxon>
        <taxon>Liliopsida</taxon>
        <taxon>Zingiberales</taxon>
        <taxon>Cannaceae</taxon>
        <taxon>Canna</taxon>
    </lineage>
</organism>
<protein>
    <submittedName>
        <fullName evidence="2">Uncharacterized protein</fullName>
    </submittedName>
</protein>
<sequence>MQRKRTPTSSFLVSDPFPFSFPLFIVSFRTPTQLFPRRTSLQIPKWSALLPPSHPLQVQASSDTCSVQQMAAQQPAPGRWLLRLASQARMELPTATPPPTQPAQAVGPITTTLAPTTPAPTQIPPAPAQTQTTQPPETEPRPATQATASGAGSNPSQKTTNAGNGSATEVPNPAPAPAPQPTISPRAADTTPAQETTASTRPRSPSPKPGDAAPASPRAPSPRPVEAAPTRPRSRSPRPVEAAPTRQRSPSPDSPRPVEAAPTRQRSPSPDSPRSVEAATWRPRSPSPRPATVTSTPMPETTMTTLQPVAATRSPTPPQSPKVIKTSLAPTPPQSPRVTAKQSSDSLMPHPEPEPKPLTETQQNGILEKANGINNGGKGSNDGRNSNPGDTKAPTPPPNKEEKNSAFGINGRAPNSAVAAAKKEENETRAVTIAGHNLGAIMDLGSPHGYQSRKQHTKGEHGVDSATEGKKAAAEEEKAMITLVNSNVQSVNNSLLFSASCSVGSPGVHINLSSNRRRRQAKKGGAISSAQKNHTTQQ</sequence>
<feature type="region of interest" description="Disordered" evidence="1">
    <location>
        <begin position="92"/>
        <end position="424"/>
    </location>
</feature>
<proteinExistence type="predicted"/>
<dbReference type="PANTHER" id="PTHR33472:SF28">
    <property type="entry name" value="BROMO AND FHA DOMAIN-CONTAINING PROTEIN DDB_G0267958"/>
    <property type="match status" value="1"/>
</dbReference>
<reference evidence="2 3" key="1">
    <citation type="submission" date="2023-10" db="EMBL/GenBank/DDBJ databases">
        <title>Chromosome-scale genome assembly provides insights into flower coloration mechanisms of Canna indica.</title>
        <authorList>
            <person name="Li C."/>
        </authorList>
    </citation>
    <scope>NUCLEOTIDE SEQUENCE [LARGE SCALE GENOMIC DNA]</scope>
    <source>
        <tissue evidence="2">Flower</tissue>
    </source>
</reference>
<evidence type="ECO:0000313" key="2">
    <source>
        <dbReference type="EMBL" id="WOK97473.1"/>
    </source>
</evidence>
<accession>A0AAQ3JWK2</accession>
<feature type="compositionally biased region" description="Polar residues" evidence="1">
    <location>
        <begin position="191"/>
        <end position="203"/>
    </location>
</feature>
<dbReference type="EMBL" id="CP136891">
    <property type="protein sequence ID" value="WOK97473.1"/>
    <property type="molecule type" value="Genomic_DNA"/>
</dbReference>
<feature type="region of interest" description="Disordered" evidence="1">
    <location>
        <begin position="444"/>
        <end position="471"/>
    </location>
</feature>
<feature type="compositionally biased region" description="Pro residues" evidence="1">
    <location>
        <begin position="117"/>
        <end position="127"/>
    </location>
</feature>
<evidence type="ECO:0000313" key="3">
    <source>
        <dbReference type="Proteomes" id="UP001327560"/>
    </source>
</evidence>
<gene>
    <name evidence="2" type="ORF">Cni_G06181</name>
</gene>
<feature type="compositionally biased region" description="Basic and acidic residues" evidence="1">
    <location>
        <begin position="457"/>
        <end position="471"/>
    </location>
</feature>
<dbReference type="Proteomes" id="UP001327560">
    <property type="component" value="Chromosome 2"/>
</dbReference>
<dbReference type="PANTHER" id="PTHR33472">
    <property type="entry name" value="OS01G0106600 PROTEIN"/>
    <property type="match status" value="1"/>
</dbReference>
<keyword evidence="3" id="KW-1185">Reference proteome</keyword>
<feature type="compositionally biased region" description="Low complexity" evidence="1">
    <location>
        <begin position="128"/>
        <end position="148"/>
    </location>
</feature>
<feature type="region of interest" description="Disordered" evidence="1">
    <location>
        <begin position="506"/>
        <end position="538"/>
    </location>
</feature>
<feature type="compositionally biased region" description="Low complexity" evidence="1">
    <location>
        <begin position="292"/>
        <end position="305"/>
    </location>
</feature>
<feature type="compositionally biased region" description="Polar residues" evidence="1">
    <location>
        <begin position="336"/>
        <end position="346"/>
    </location>
</feature>
<dbReference type="AlphaFoldDB" id="A0AAQ3JWK2"/>
<feature type="compositionally biased region" description="Pro residues" evidence="1">
    <location>
        <begin position="172"/>
        <end position="182"/>
    </location>
</feature>
<feature type="compositionally biased region" description="Polar residues" evidence="1">
    <location>
        <begin position="528"/>
        <end position="538"/>
    </location>
</feature>